<feature type="domain" description="Core-binding (CB)" evidence="8">
    <location>
        <begin position="75"/>
        <end position="156"/>
    </location>
</feature>
<organism evidence="9 10">
    <name type="scientific">Deinococcus xianganensis</name>
    <dbReference type="NCBI Taxonomy" id="1507289"/>
    <lineage>
        <taxon>Bacteria</taxon>
        <taxon>Thermotogati</taxon>
        <taxon>Deinococcota</taxon>
        <taxon>Deinococci</taxon>
        <taxon>Deinococcales</taxon>
        <taxon>Deinococcaceae</taxon>
        <taxon>Deinococcus</taxon>
    </lineage>
</organism>
<dbReference type="InterPro" id="IPR002104">
    <property type="entry name" value="Integrase_catalytic"/>
</dbReference>
<dbReference type="PANTHER" id="PTHR30349:SF41">
    <property type="entry name" value="INTEGRASE_RECOMBINASE PROTEIN MJ0367-RELATED"/>
    <property type="match status" value="1"/>
</dbReference>
<evidence type="ECO:0000256" key="2">
    <source>
        <dbReference type="ARBA" id="ARBA00022908"/>
    </source>
</evidence>
<name>A0A6I4YGM0_9DEIO</name>
<evidence type="ECO:0000259" key="7">
    <source>
        <dbReference type="PROSITE" id="PS51898"/>
    </source>
</evidence>
<dbReference type="InterPro" id="IPR011010">
    <property type="entry name" value="DNA_brk_join_enz"/>
</dbReference>
<sequence>MTSHHSRSRQRANGEGSVRKLPSGKYQWAITIGTHPDGSQRRLTGTCRTITEARQHINQLLADQQRGLLRSPTTVTLGAQLDTWLQRHRPHVAPSTYEQYVYTLRRIPQELCNLRLHDLTRAHLRAFQTSLTEQGLSQEVRAKTLACIRTALDQALEDGLLTLNPAQGLRTTATVAEKSRERGKALTTDQLAIFLDAAQASPMYPLFYTMFSLGLRRGEALGLRWKDVDLTTGSVRIQQQVKLESNRAVIGALKTVASRRRLQASTDLISVLLSQQERIRRARTTAGTAWSDHDLIFPSEVGTPLHPRNVNRALKRICHDAGLPSFSSHTARHTHITQRLRRGEKVEVVAATAGHANANITLGTYRHVLEDELREARFSLKDLLKQANAPASRGNIQAE</sequence>
<dbReference type="PROSITE" id="PS51900">
    <property type="entry name" value="CB"/>
    <property type="match status" value="1"/>
</dbReference>
<feature type="compositionally biased region" description="Basic residues" evidence="6">
    <location>
        <begin position="1"/>
        <end position="10"/>
    </location>
</feature>
<dbReference type="CDD" id="cd01189">
    <property type="entry name" value="INT_ICEBs1_C_like"/>
    <property type="match status" value="1"/>
</dbReference>
<dbReference type="Pfam" id="PF14659">
    <property type="entry name" value="Phage_int_SAM_3"/>
    <property type="match status" value="1"/>
</dbReference>
<dbReference type="EMBL" id="WVHK01000014">
    <property type="protein sequence ID" value="MXV19171.1"/>
    <property type="molecule type" value="Genomic_DNA"/>
</dbReference>
<dbReference type="Gene3D" id="1.10.150.130">
    <property type="match status" value="1"/>
</dbReference>
<dbReference type="AlphaFoldDB" id="A0A6I4YGM0"/>
<reference evidence="9 10" key="1">
    <citation type="submission" date="2019-11" db="EMBL/GenBank/DDBJ databases">
        <title>Genome sequence of Deinococcus xianganensis Y35, AI-2 producing algicidal bacterium, isolated from lake water.</title>
        <authorList>
            <person name="Li Y."/>
        </authorList>
    </citation>
    <scope>NUCLEOTIDE SEQUENCE [LARGE SCALE GENOMIC DNA]</scope>
    <source>
        <strain evidence="9 10">Y35</strain>
    </source>
</reference>
<dbReference type="Gene3D" id="1.10.443.10">
    <property type="entry name" value="Intergrase catalytic core"/>
    <property type="match status" value="1"/>
</dbReference>
<dbReference type="RefSeq" id="WP_160977647.1">
    <property type="nucleotide sequence ID" value="NZ_WVHK01000014.1"/>
</dbReference>
<comment type="caution">
    <text evidence="9">The sequence shown here is derived from an EMBL/GenBank/DDBJ whole genome shotgun (WGS) entry which is preliminary data.</text>
</comment>
<keyword evidence="3 5" id="KW-0238">DNA-binding</keyword>
<dbReference type="GO" id="GO:0006310">
    <property type="term" value="P:DNA recombination"/>
    <property type="evidence" value="ECO:0007669"/>
    <property type="project" value="UniProtKB-KW"/>
</dbReference>
<dbReference type="PANTHER" id="PTHR30349">
    <property type="entry name" value="PHAGE INTEGRASE-RELATED"/>
    <property type="match status" value="1"/>
</dbReference>
<evidence type="ECO:0000256" key="3">
    <source>
        <dbReference type="ARBA" id="ARBA00023125"/>
    </source>
</evidence>
<dbReference type="InterPro" id="IPR044068">
    <property type="entry name" value="CB"/>
</dbReference>
<proteinExistence type="inferred from homology"/>
<dbReference type="GO" id="GO:0003677">
    <property type="term" value="F:DNA binding"/>
    <property type="evidence" value="ECO:0007669"/>
    <property type="project" value="UniProtKB-UniRule"/>
</dbReference>
<comment type="similarity">
    <text evidence="1">Belongs to the 'phage' integrase family.</text>
</comment>
<evidence type="ECO:0000256" key="5">
    <source>
        <dbReference type="PROSITE-ProRule" id="PRU01248"/>
    </source>
</evidence>
<evidence type="ECO:0000256" key="6">
    <source>
        <dbReference type="SAM" id="MobiDB-lite"/>
    </source>
</evidence>
<dbReference type="InterPro" id="IPR013762">
    <property type="entry name" value="Integrase-like_cat_sf"/>
</dbReference>
<dbReference type="GO" id="GO:0015074">
    <property type="term" value="P:DNA integration"/>
    <property type="evidence" value="ECO:0007669"/>
    <property type="project" value="UniProtKB-KW"/>
</dbReference>
<keyword evidence="2" id="KW-0229">DNA integration</keyword>
<accession>A0A6I4YGM0</accession>
<keyword evidence="4" id="KW-0233">DNA recombination</keyword>
<dbReference type="InterPro" id="IPR010998">
    <property type="entry name" value="Integrase_recombinase_N"/>
</dbReference>
<feature type="region of interest" description="Disordered" evidence="6">
    <location>
        <begin position="1"/>
        <end position="20"/>
    </location>
</feature>
<keyword evidence="10" id="KW-1185">Reference proteome</keyword>
<evidence type="ECO:0000256" key="4">
    <source>
        <dbReference type="ARBA" id="ARBA00023172"/>
    </source>
</evidence>
<evidence type="ECO:0000259" key="8">
    <source>
        <dbReference type="PROSITE" id="PS51900"/>
    </source>
</evidence>
<feature type="domain" description="Tyr recombinase" evidence="7">
    <location>
        <begin position="181"/>
        <end position="378"/>
    </location>
</feature>
<dbReference type="SUPFAM" id="SSF56349">
    <property type="entry name" value="DNA breaking-rejoining enzymes"/>
    <property type="match status" value="1"/>
</dbReference>
<dbReference type="Pfam" id="PF00589">
    <property type="entry name" value="Phage_integrase"/>
    <property type="match status" value="1"/>
</dbReference>
<dbReference type="InterPro" id="IPR050090">
    <property type="entry name" value="Tyrosine_recombinase_XerCD"/>
</dbReference>
<dbReference type="PROSITE" id="PS51898">
    <property type="entry name" value="TYR_RECOMBINASE"/>
    <property type="match status" value="1"/>
</dbReference>
<protein>
    <submittedName>
        <fullName evidence="9">Tyrosine-type recombinase/integrase</fullName>
    </submittedName>
</protein>
<evidence type="ECO:0000256" key="1">
    <source>
        <dbReference type="ARBA" id="ARBA00008857"/>
    </source>
</evidence>
<dbReference type="InterPro" id="IPR004107">
    <property type="entry name" value="Integrase_SAM-like_N"/>
</dbReference>
<dbReference type="Proteomes" id="UP000430519">
    <property type="component" value="Unassembled WGS sequence"/>
</dbReference>
<evidence type="ECO:0000313" key="9">
    <source>
        <dbReference type="EMBL" id="MXV19171.1"/>
    </source>
</evidence>
<evidence type="ECO:0000313" key="10">
    <source>
        <dbReference type="Proteomes" id="UP000430519"/>
    </source>
</evidence>
<gene>
    <name evidence="9" type="ORF">GLX28_05935</name>
</gene>